<dbReference type="Gene3D" id="4.10.530.10">
    <property type="entry name" value="Gamma-fibrinogen Carboxyl Terminal Fragment, domain 2"/>
    <property type="match status" value="1"/>
</dbReference>
<dbReference type="Gene3D" id="3.90.215.10">
    <property type="entry name" value="Gamma Fibrinogen, chain A, domain 1"/>
    <property type="match status" value="1"/>
</dbReference>
<dbReference type="PROSITE" id="PS51406">
    <property type="entry name" value="FIBRINOGEN_C_2"/>
    <property type="match status" value="1"/>
</dbReference>
<dbReference type="InterPro" id="IPR014716">
    <property type="entry name" value="Fibrinogen_a/b/g_C_1"/>
</dbReference>
<dbReference type="Pfam" id="PF00147">
    <property type="entry name" value="Fibrinogen_C"/>
    <property type="match status" value="1"/>
</dbReference>
<proteinExistence type="predicted"/>
<comment type="caution">
    <text evidence="2">The sequence shown here is derived from an EMBL/GenBank/DDBJ whole genome shotgun (WGS) entry which is preliminary data.</text>
</comment>
<dbReference type="PANTHER" id="PTHR19143">
    <property type="entry name" value="FIBRINOGEN/TENASCIN/ANGIOPOEITIN"/>
    <property type="match status" value="1"/>
</dbReference>
<dbReference type="SMART" id="SM00186">
    <property type="entry name" value="FBG"/>
    <property type="match status" value="1"/>
</dbReference>
<dbReference type="InterPro" id="IPR036056">
    <property type="entry name" value="Fibrinogen-like_C"/>
</dbReference>
<dbReference type="STRING" id="6573.A0A210QLP3"/>
<reference evidence="2 3" key="1">
    <citation type="journal article" date="2017" name="Nat. Ecol. Evol.">
        <title>Scallop genome provides insights into evolution of bilaterian karyotype and development.</title>
        <authorList>
            <person name="Wang S."/>
            <person name="Zhang J."/>
            <person name="Jiao W."/>
            <person name="Li J."/>
            <person name="Xun X."/>
            <person name="Sun Y."/>
            <person name="Guo X."/>
            <person name="Huan P."/>
            <person name="Dong B."/>
            <person name="Zhang L."/>
            <person name="Hu X."/>
            <person name="Sun X."/>
            <person name="Wang J."/>
            <person name="Zhao C."/>
            <person name="Wang Y."/>
            <person name="Wang D."/>
            <person name="Huang X."/>
            <person name="Wang R."/>
            <person name="Lv J."/>
            <person name="Li Y."/>
            <person name="Zhang Z."/>
            <person name="Liu B."/>
            <person name="Lu W."/>
            <person name="Hui Y."/>
            <person name="Liang J."/>
            <person name="Zhou Z."/>
            <person name="Hou R."/>
            <person name="Li X."/>
            <person name="Liu Y."/>
            <person name="Li H."/>
            <person name="Ning X."/>
            <person name="Lin Y."/>
            <person name="Zhao L."/>
            <person name="Xing Q."/>
            <person name="Dou J."/>
            <person name="Li Y."/>
            <person name="Mao J."/>
            <person name="Guo H."/>
            <person name="Dou H."/>
            <person name="Li T."/>
            <person name="Mu C."/>
            <person name="Jiang W."/>
            <person name="Fu Q."/>
            <person name="Fu X."/>
            <person name="Miao Y."/>
            <person name="Liu J."/>
            <person name="Yu Q."/>
            <person name="Li R."/>
            <person name="Liao H."/>
            <person name="Li X."/>
            <person name="Kong Y."/>
            <person name="Jiang Z."/>
            <person name="Chourrout D."/>
            <person name="Li R."/>
            <person name="Bao Z."/>
        </authorList>
    </citation>
    <scope>NUCLEOTIDE SEQUENCE [LARGE SCALE GENOMIC DNA]</scope>
    <source>
        <strain evidence="2 3">PY_sf001</strain>
    </source>
</reference>
<protein>
    <submittedName>
        <fullName evidence="2">Ficolin-1</fullName>
    </submittedName>
</protein>
<accession>A0A210QLP3</accession>
<sequence length="212" mass="24113">MQRRINGGVDFYRNWADYKKGFGDLSGEFWLGNDILHLLTNTPRTLRVEVEAMNGEKGYAEYSTLQVANEDQKYRLTLQDAMTYNRGSPFSTKDRDNDIQRNSNCAVSYYGAWWFKKCTRTHLNGRIQHITGIIPWNNGIGFLINGIGFCFNEIIFRINGIGFQITGIGFRINGIEFRITGVGFRIIGIGFRITGVGFRITGVGFRINEIGN</sequence>
<dbReference type="EMBL" id="NEDP02003013">
    <property type="protein sequence ID" value="OWF49644.1"/>
    <property type="molecule type" value="Genomic_DNA"/>
</dbReference>
<evidence type="ECO:0000313" key="2">
    <source>
        <dbReference type="EMBL" id="OWF49644.1"/>
    </source>
</evidence>
<dbReference type="OrthoDB" id="6273946at2759"/>
<name>A0A210QLP3_MIZYE</name>
<organism evidence="2 3">
    <name type="scientific">Mizuhopecten yessoensis</name>
    <name type="common">Japanese scallop</name>
    <name type="synonym">Patinopecten yessoensis</name>
    <dbReference type="NCBI Taxonomy" id="6573"/>
    <lineage>
        <taxon>Eukaryota</taxon>
        <taxon>Metazoa</taxon>
        <taxon>Spiralia</taxon>
        <taxon>Lophotrochozoa</taxon>
        <taxon>Mollusca</taxon>
        <taxon>Bivalvia</taxon>
        <taxon>Autobranchia</taxon>
        <taxon>Pteriomorphia</taxon>
        <taxon>Pectinida</taxon>
        <taxon>Pectinoidea</taxon>
        <taxon>Pectinidae</taxon>
        <taxon>Mizuhopecten</taxon>
    </lineage>
</organism>
<gene>
    <name evidence="2" type="ORF">KP79_PYT25734</name>
</gene>
<keyword evidence="3" id="KW-1185">Reference proteome</keyword>
<evidence type="ECO:0000259" key="1">
    <source>
        <dbReference type="PROSITE" id="PS51406"/>
    </source>
</evidence>
<dbReference type="InterPro" id="IPR050373">
    <property type="entry name" value="Fibrinogen_C-term_domain"/>
</dbReference>
<dbReference type="SUPFAM" id="SSF56496">
    <property type="entry name" value="Fibrinogen C-terminal domain-like"/>
    <property type="match status" value="1"/>
</dbReference>
<dbReference type="InterPro" id="IPR002181">
    <property type="entry name" value="Fibrinogen_a/b/g_C_dom"/>
</dbReference>
<evidence type="ECO:0000313" key="3">
    <source>
        <dbReference type="Proteomes" id="UP000242188"/>
    </source>
</evidence>
<dbReference type="Proteomes" id="UP000242188">
    <property type="component" value="Unassembled WGS sequence"/>
</dbReference>
<feature type="domain" description="Fibrinogen C-terminal" evidence="1">
    <location>
        <begin position="1"/>
        <end position="126"/>
    </location>
</feature>
<dbReference type="AlphaFoldDB" id="A0A210QLP3"/>